<evidence type="ECO:0000256" key="2">
    <source>
        <dbReference type="SAM" id="SignalP"/>
    </source>
</evidence>
<keyword evidence="2" id="KW-0732">Signal</keyword>
<evidence type="ECO:0008006" key="5">
    <source>
        <dbReference type="Google" id="ProtNLM"/>
    </source>
</evidence>
<feature type="region of interest" description="Disordered" evidence="1">
    <location>
        <begin position="181"/>
        <end position="207"/>
    </location>
</feature>
<feature type="region of interest" description="Disordered" evidence="1">
    <location>
        <begin position="156"/>
        <end position="175"/>
    </location>
</feature>
<accession>A0ABP0DE09</accession>
<feature type="chain" id="PRO_5047514629" description="Infection structure specific protein" evidence="2">
    <location>
        <begin position="20"/>
        <end position="231"/>
    </location>
</feature>
<name>A0ABP0DE09_9PEZI</name>
<organism evidence="3 4">
    <name type="scientific">Sporothrix epigloea</name>
    <dbReference type="NCBI Taxonomy" id="1892477"/>
    <lineage>
        <taxon>Eukaryota</taxon>
        <taxon>Fungi</taxon>
        <taxon>Dikarya</taxon>
        <taxon>Ascomycota</taxon>
        <taxon>Pezizomycotina</taxon>
        <taxon>Sordariomycetes</taxon>
        <taxon>Sordariomycetidae</taxon>
        <taxon>Ophiostomatales</taxon>
        <taxon>Ophiostomataceae</taxon>
        <taxon>Sporothrix</taxon>
    </lineage>
</organism>
<proteinExistence type="predicted"/>
<evidence type="ECO:0000256" key="1">
    <source>
        <dbReference type="SAM" id="MobiDB-lite"/>
    </source>
</evidence>
<feature type="signal peptide" evidence="2">
    <location>
        <begin position="1"/>
        <end position="19"/>
    </location>
</feature>
<evidence type="ECO:0000313" key="3">
    <source>
        <dbReference type="EMBL" id="CAK7266392.1"/>
    </source>
</evidence>
<comment type="caution">
    <text evidence="3">The sequence shown here is derived from an EMBL/GenBank/DDBJ whole genome shotgun (WGS) entry which is preliminary data.</text>
</comment>
<evidence type="ECO:0000313" key="4">
    <source>
        <dbReference type="Proteomes" id="UP001642501"/>
    </source>
</evidence>
<dbReference type="EMBL" id="CAWUOM010000025">
    <property type="protein sequence ID" value="CAK7266392.1"/>
    <property type="molecule type" value="Genomic_DNA"/>
</dbReference>
<keyword evidence="4" id="KW-1185">Reference proteome</keyword>
<protein>
    <recommendedName>
        <fullName evidence="5">Infection structure specific protein</fullName>
    </recommendedName>
</protein>
<reference evidence="3 4" key="1">
    <citation type="submission" date="2024-01" db="EMBL/GenBank/DDBJ databases">
        <authorList>
            <person name="Allen C."/>
            <person name="Tagirdzhanova G."/>
        </authorList>
    </citation>
    <scope>NUCLEOTIDE SEQUENCE [LARGE SCALE GENOMIC DNA]</scope>
    <source>
        <strain evidence="3 4">CBS 573.63</strain>
    </source>
</reference>
<gene>
    <name evidence="3" type="ORF">SEPCBS57363_002065</name>
</gene>
<dbReference type="Proteomes" id="UP001642501">
    <property type="component" value="Unassembled WGS sequence"/>
</dbReference>
<sequence>MYTKSVLLVSLAAASAVSAKQLYAGHNQVRRDIVARQTVMSTAGGDDATAYPSDFACLTDLASVYGSMPTEPAALDSYIETASITDPCAFSLPSSISSIAKSYGSELEKWYESNSAAIASALSECPTYSSMASASDFGDSYSGTFSDQCTTVTDAGNGGGAATTTGGKTTKTTATDATAKTTGTTATTGTGTATAGGSTTTTSANAGPRETGMVGVAALAMVGVLGVVAAL</sequence>
<feature type="compositionally biased region" description="Low complexity" evidence="1">
    <location>
        <begin position="162"/>
        <end position="175"/>
    </location>
</feature>